<keyword evidence="6 12" id="KW-0819">tRNA processing</keyword>
<evidence type="ECO:0000313" key="17">
    <source>
        <dbReference type="Proteomes" id="UP000008952"/>
    </source>
</evidence>
<comment type="cofactor">
    <cofactor evidence="1 12 14">
        <name>FMN</name>
        <dbReference type="ChEBI" id="CHEBI:58210"/>
    </cofactor>
</comment>
<dbReference type="GO" id="GO:0017150">
    <property type="term" value="F:tRNA dihydrouridine synthase activity"/>
    <property type="evidence" value="ECO:0007669"/>
    <property type="project" value="InterPro"/>
</dbReference>
<gene>
    <name evidence="16" type="ORF">ME5_00702</name>
</gene>
<comment type="caution">
    <text evidence="16">The sequence shown here is derived from an EMBL/GenBank/DDBJ whole genome shotgun (WGS) entry which is preliminary data.</text>
</comment>
<evidence type="ECO:0000256" key="10">
    <source>
        <dbReference type="ARBA" id="ARBA00048205"/>
    </source>
</evidence>
<comment type="similarity">
    <text evidence="12">Belongs to the dus family.</text>
</comment>
<comment type="function">
    <text evidence="2 12">Catalyzes the synthesis of 5,6-dihydrouridine (D), a modified base found in the D-loop of most tRNAs, via the reduction of the C5-C6 double bond in target uridines.</text>
</comment>
<keyword evidence="4 12" id="KW-0285">Flavoprotein</keyword>
<dbReference type="InterPro" id="IPR001269">
    <property type="entry name" value="DUS_fam"/>
</dbReference>
<dbReference type="GO" id="GO:0050660">
    <property type="term" value="F:flavin adenine dinucleotide binding"/>
    <property type="evidence" value="ECO:0007669"/>
    <property type="project" value="InterPro"/>
</dbReference>
<evidence type="ECO:0000256" key="13">
    <source>
        <dbReference type="PIRSR" id="PIRSR006621-1"/>
    </source>
</evidence>
<comment type="catalytic activity">
    <reaction evidence="10">
        <text>a 5,6-dihydrouridine in tRNA + NADP(+) = a uridine in tRNA + NADPH + H(+)</text>
        <dbReference type="Rhea" id="RHEA:23624"/>
        <dbReference type="Rhea" id="RHEA-COMP:13339"/>
        <dbReference type="Rhea" id="RHEA-COMP:13887"/>
        <dbReference type="ChEBI" id="CHEBI:15378"/>
        <dbReference type="ChEBI" id="CHEBI:57783"/>
        <dbReference type="ChEBI" id="CHEBI:58349"/>
        <dbReference type="ChEBI" id="CHEBI:65315"/>
        <dbReference type="ChEBI" id="CHEBI:74443"/>
    </reaction>
</comment>
<dbReference type="InterPro" id="IPR035587">
    <property type="entry name" value="DUS-like_FMN-bd"/>
</dbReference>
<dbReference type="PIRSF" id="PIRSF006621">
    <property type="entry name" value="Dus"/>
    <property type="match status" value="1"/>
</dbReference>
<dbReference type="HOGENOM" id="CLU_013299_0_1_5"/>
<keyword evidence="7" id="KW-0521">NADP</keyword>
<keyword evidence="17" id="KW-1185">Reference proteome</keyword>
<feature type="domain" description="DUS-like FMN-binding" evidence="15">
    <location>
        <begin position="21"/>
        <end position="303"/>
    </location>
</feature>
<evidence type="ECO:0000256" key="5">
    <source>
        <dbReference type="ARBA" id="ARBA00022643"/>
    </source>
</evidence>
<evidence type="ECO:0000256" key="3">
    <source>
        <dbReference type="ARBA" id="ARBA00022555"/>
    </source>
</evidence>
<keyword evidence="8" id="KW-0694">RNA-binding</keyword>
<dbReference type="PATRIC" id="fig|1094558.3.peg.766"/>
<dbReference type="eggNOG" id="COG0042">
    <property type="taxonomic scope" value="Bacteria"/>
</dbReference>
<dbReference type="STRING" id="1094558.ME5_00702"/>
<dbReference type="Proteomes" id="UP000008952">
    <property type="component" value="Unassembled WGS sequence"/>
</dbReference>
<dbReference type="CDD" id="cd02801">
    <property type="entry name" value="DUS_like_FMN"/>
    <property type="match status" value="1"/>
</dbReference>
<accession>J0QW99</accession>
<dbReference type="PANTHER" id="PTHR45846:SF1">
    <property type="entry name" value="TRNA-DIHYDROURIDINE(47) SYNTHASE [NAD(P)(+)]-LIKE"/>
    <property type="match status" value="1"/>
</dbReference>
<evidence type="ECO:0000259" key="15">
    <source>
        <dbReference type="Pfam" id="PF01207"/>
    </source>
</evidence>
<evidence type="ECO:0000256" key="8">
    <source>
        <dbReference type="ARBA" id="ARBA00022884"/>
    </source>
</evidence>
<protein>
    <recommendedName>
        <fullName evidence="12">tRNA-dihydrouridine synthase</fullName>
        <ecNumber evidence="12">1.3.1.-</ecNumber>
    </recommendedName>
</protein>
<dbReference type="OrthoDB" id="9764501at2"/>
<dbReference type="InterPro" id="IPR013785">
    <property type="entry name" value="Aldolase_TIM"/>
</dbReference>
<dbReference type="InterPro" id="IPR018517">
    <property type="entry name" value="tRNA_hU_synthase_CS"/>
</dbReference>
<dbReference type="EC" id="1.3.1.-" evidence="12"/>
<keyword evidence="9 12" id="KW-0560">Oxidoreductase</keyword>
<organism evidence="16 17">
    <name type="scientific">Bartonella tamiae Th239</name>
    <dbReference type="NCBI Taxonomy" id="1094558"/>
    <lineage>
        <taxon>Bacteria</taxon>
        <taxon>Pseudomonadati</taxon>
        <taxon>Pseudomonadota</taxon>
        <taxon>Alphaproteobacteria</taxon>
        <taxon>Hyphomicrobiales</taxon>
        <taxon>Bartonellaceae</taxon>
        <taxon>Bartonella</taxon>
    </lineage>
</organism>
<feature type="active site" description="Proton donor" evidence="13">
    <location>
        <position position="106"/>
    </location>
</feature>
<feature type="binding site" evidence="14">
    <location>
        <position position="145"/>
    </location>
    <ligand>
        <name>FMN</name>
        <dbReference type="ChEBI" id="CHEBI:58210"/>
    </ligand>
</feature>
<evidence type="ECO:0000256" key="14">
    <source>
        <dbReference type="PIRSR" id="PIRSR006621-2"/>
    </source>
</evidence>
<keyword evidence="5 12" id="KW-0288">FMN</keyword>
<dbReference type="Gene3D" id="1.10.1200.80">
    <property type="entry name" value="Putative flavin oxidoreducatase, domain 2"/>
    <property type="match status" value="1"/>
</dbReference>
<keyword evidence="3" id="KW-0820">tRNA-binding</keyword>
<comment type="catalytic activity">
    <reaction evidence="11">
        <text>a 5,6-dihydrouridine in tRNA + NAD(+) = a uridine in tRNA + NADH + H(+)</text>
        <dbReference type="Rhea" id="RHEA:54452"/>
        <dbReference type="Rhea" id="RHEA-COMP:13339"/>
        <dbReference type="Rhea" id="RHEA-COMP:13887"/>
        <dbReference type="ChEBI" id="CHEBI:15378"/>
        <dbReference type="ChEBI" id="CHEBI:57540"/>
        <dbReference type="ChEBI" id="CHEBI:57945"/>
        <dbReference type="ChEBI" id="CHEBI:65315"/>
        <dbReference type="ChEBI" id="CHEBI:74443"/>
    </reaction>
</comment>
<feature type="binding site" evidence="14">
    <location>
        <position position="175"/>
    </location>
    <ligand>
        <name>FMN</name>
        <dbReference type="ChEBI" id="CHEBI:58210"/>
    </ligand>
</feature>
<proteinExistence type="inferred from homology"/>
<dbReference type="InterPro" id="IPR024036">
    <property type="entry name" value="tRNA-dHydroUridine_Synthase_C"/>
</dbReference>
<evidence type="ECO:0000256" key="7">
    <source>
        <dbReference type="ARBA" id="ARBA00022857"/>
    </source>
</evidence>
<feature type="binding site" evidence="14">
    <location>
        <begin position="230"/>
        <end position="231"/>
    </location>
    <ligand>
        <name>FMN</name>
        <dbReference type="ChEBI" id="CHEBI:58210"/>
    </ligand>
</feature>
<name>J0QW99_9HYPH</name>
<dbReference type="InterPro" id="IPR004652">
    <property type="entry name" value="DusB-like"/>
</dbReference>
<dbReference type="EMBL" id="AIMB01000007">
    <property type="protein sequence ID" value="EJF90301.1"/>
    <property type="molecule type" value="Genomic_DNA"/>
</dbReference>
<dbReference type="Gene3D" id="3.20.20.70">
    <property type="entry name" value="Aldolase class I"/>
    <property type="match status" value="1"/>
</dbReference>
<evidence type="ECO:0000256" key="6">
    <source>
        <dbReference type="ARBA" id="ARBA00022694"/>
    </source>
</evidence>
<evidence type="ECO:0000256" key="1">
    <source>
        <dbReference type="ARBA" id="ARBA00001917"/>
    </source>
</evidence>
<keyword evidence="14" id="KW-0547">Nucleotide-binding</keyword>
<dbReference type="RefSeq" id="WP_008038477.1">
    <property type="nucleotide sequence ID" value="NZ_JH725147.1"/>
</dbReference>
<dbReference type="AlphaFoldDB" id="J0QW99"/>
<evidence type="ECO:0000256" key="12">
    <source>
        <dbReference type="PIRNR" id="PIRNR006621"/>
    </source>
</evidence>
<evidence type="ECO:0000256" key="2">
    <source>
        <dbReference type="ARBA" id="ARBA00002790"/>
    </source>
</evidence>
<evidence type="ECO:0000256" key="11">
    <source>
        <dbReference type="ARBA" id="ARBA00048802"/>
    </source>
</evidence>
<dbReference type="SUPFAM" id="SSF51395">
    <property type="entry name" value="FMN-linked oxidoreductases"/>
    <property type="match status" value="1"/>
</dbReference>
<dbReference type="PANTHER" id="PTHR45846">
    <property type="entry name" value="TRNA-DIHYDROURIDINE(47) SYNTHASE [NAD(P)(+)]-LIKE"/>
    <property type="match status" value="1"/>
</dbReference>
<dbReference type="PROSITE" id="PS01136">
    <property type="entry name" value="UPF0034"/>
    <property type="match status" value="1"/>
</dbReference>
<evidence type="ECO:0000256" key="9">
    <source>
        <dbReference type="ARBA" id="ARBA00023002"/>
    </source>
</evidence>
<sequence>MSILSQPLNVGSHQFRNRVFLAPMSGVSDLPFRLRSWKAGAGMVISEMVASGELCAHSSESLKRIKGDGLSSHVIQLAGREAKWMALAAEIAQEAHVDMIDINMGCPAKKVTGGYSGAALMRDIKLSMSLIESVLKVAKVPVSLKMRLGWDEQSINAPEIAKLAENAGIAMITVHGRTRMQFYHGQANWDAIARVRDRISIPLIANGDIKTRQDAEICMQKSGADAVMVGRAAYGAPWIVGAIVGYDFNENLAHYICDHYHEMIDYYGENIGVRHARKHIQWYLEKHAKGFYNASERQDILTSKNPEHVLLLLKEIFNRFEDIKKKVA</sequence>
<evidence type="ECO:0000256" key="4">
    <source>
        <dbReference type="ARBA" id="ARBA00022630"/>
    </source>
</evidence>
<evidence type="ECO:0000313" key="16">
    <source>
        <dbReference type="EMBL" id="EJF90301.1"/>
    </source>
</evidence>
<reference evidence="16 17" key="1">
    <citation type="submission" date="2012-03" db="EMBL/GenBank/DDBJ databases">
        <title>The Genome Sequence of Bartonella tamiae Th239.</title>
        <authorList>
            <consortium name="The Broad Institute Genome Sequencing Platform"/>
            <consortium name="The Broad Institute Genome Sequencing Center for Infectious Disease"/>
            <person name="Feldgarden M."/>
            <person name="Kirby J."/>
            <person name="Kosoy M."/>
            <person name="Birtles R."/>
            <person name="Probert W.S."/>
            <person name="Chiaraviglio L."/>
            <person name="Young S.K."/>
            <person name="Zeng Q."/>
            <person name="Gargeya S."/>
            <person name="Fitzgerald M."/>
            <person name="Haas B."/>
            <person name="Abouelleil A."/>
            <person name="Alvarado L."/>
            <person name="Arachchi H.M."/>
            <person name="Berlin A."/>
            <person name="Chapman S.B."/>
            <person name="Gearin G."/>
            <person name="Goldberg J."/>
            <person name="Griggs A."/>
            <person name="Gujja S."/>
            <person name="Hansen M."/>
            <person name="Heiman D."/>
            <person name="Howarth C."/>
            <person name="Larimer J."/>
            <person name="Lui A."/>
            <person name="MacDonald P.J.P."/>
            <person name="McCowen C."/>
            <person name="Montmayeur A."/>
            <person name="Murphy C."/>
            <person name="Neiman D."/>
            <person name="Pearson M."/>
            <person name="Priest M."/>
            <person name="Roberts A."/>
            <person name="Saif S."/>
            <person name="Shea T."/>
            <person name="Sisk P."/>
            <person name="Stolte C."/>
            <person name="Sykes S."/>
            <person name="Wortman J."/>
            <person name="Nusbaum C."/>
            <person name="Birren B."/>
        </authorList>
    </citation>
    <scope>NUCLEOTIDE SEQUENCE [LARGE SCALE GENOMIC DNA]</scope>
    <source>
        <strain evidence="16 17">Th239</strain>
    </source>
</reference>
<dbReference type="NCBIfam" id="TIGR00737">
    <property type="entry name" value="nifR3_yhdG"/>
    <property type="match status" value="1"/>
</dbReference>
<dbReference type="GO" id="GO:0000049">
    <property type="term" value="F:tRNA binding"/>
    <property type="evidence" value="ECO:0007669"/>
    <property type="project" value="UniProtKB-KW"/>
</dbReference>
<dbReference type="Pfam" id="PF01207">
    <property type="entry name" value="Dus"/>
    <property type="match status" value="1"/>
</dbReference>
<feature type="binding site" evidence="14">
    <location>
        <position position="76"/>
    </location>
    <ligand>
        <name>FMN</name>
        <dbReference type="ChEBI" id="CHEBI:58210"/>
    </ligand>
</feature>